<evidence type="ECO:0000256" key="2">
    <source>
        <dbReference type="ARBA" id="ARBA00023125"/>
    </source>
</evidence>
<comment type="caution">
    <text evidence="5">The sequence shown here is derived from an EMBL/GenBank/DDBJ whole genome shotgun (WGS) entry which is preliminary data.</text>
</comment>
<name>A0ABQ5UH87_9HYPH</name>
<keyword evidence="3 4" id="KW-0804">Transcription</keyword>
<dbReference type="EMBL" id="BSNG01000001">
    <property type="protein sequence ID" value="GLQ11150.1"/>
    <property type="molecule type" value="Genomic_DNA"/>
</dbReference>
<reference evidence="5" key="1">
    <citation type="journal article" date="2014" name="Int. J. Syst. Evol. Microbiol.">
        <title>Complete genome of a new Firmicutes species belonging to the dominant human colonic microbiota ('Ruminococcus bicirculans') reveals two chromosomes and a selective capacity to utilize plant glucans.</title>
        <authorList>
            <consortium name="NISC Comparative Sequencing Program"/>
            <person name="Wegmann U."/>
            <person name="Louis P."/>
            <person name="Goesmann A."/>
            <person name="Henrissat B."/>
            <person name="Duncan S.H."/>
            <person name="Flint H.J."/>
        </authorList>
    </citation>
    <scope>NUCLEOTIDE SEQUENCE</scope>
    <source>
        <strain evidence="5">NBRC 103855</strain>
    </source>
</reference>
<organism evidence="5 6">
    <name type="scientific">Devosia yakushimensis</name>
    <dbReference type="NCBI Taxonomy" id="470028"/>
    <lineage>
        <taxon>Bacteria</taxon>
        <taxon>Pseudomonadati</taxon>
        <taxon>Pseudomonadota</taxon>
        <taxon>Alphaproteobacteria</taxon>
        <taxon>Hyphomicrobiales</taxon>
        <taxon>Devosiaceae</taxon>
        <taxon>Devosia</taxon>
    </lineage>
</organism>
<keyword evidence="6" id="KW-1185">Reference proteome</keyword>
<dbReference type="InterPro" id="IPR026282">
    <property type="entry name" value="MJ1563"/>
</dbReference>
<evidence type="ECO:0000256" key="3">
    <source>
        <dbReference type="ARBA" id="ARBA00023163"/>
    </source>
</evidence>
<reference evidence="5" key="2">
    <citation type="submission" date="2023-01" db="EMBL/GenBank/DDBJ databases">
        <title>Draft genome sequence of Devosia yakushimensis strain NBRC 103855.</title>
        <authorList>
            <person name="Sun Q."/>
            <person name="Mori K."/>
        </authorList>
    </citation>
    <scope>NUCLEOTIDE SEQUENCE</scope>
    <source>
        <strain evidence="5">NBRC 103855</strain>
    </source>
</reference>
<proteinExistence type="inferred from homology"/>
<dbReference type="SUPFAM" id="SSF46785">
    <property type="entry name" value="Winged helix' DNA-binding domain"/>
    <property type="match status" value="1"/>
</dbReference>
<evidence type="ECO:0000256" key="1">
    <source>
        <dbReference type="ARBA" id="ARBA00023015"/>
    </source>
</evidence>
<gene>
    <name evidence="5" type="ORF">GCM10007913_30820</name>
</gene>
<keyword evidence="1 4" id="KW-0805">Transcription regulation</keyword>
<dbReference type="PIRSF" id="PIRSF006707">
    <property type="entry name" value="MJ1563"/>
    <property type="match status" value="1"/>
</dbReference>
<accession>A0ABQ5UH87</accession>
<evidence type="ECO:0000313" key="5">
    <source>
        <dbReference type="EMBL" id="GLQ11150.1"/>
    </source>
</evidence>
<dbReference type="Proteomes" id="UP001161406">
    <property type="component" value="Unassembled WGS sequence"/>
</dbReference>
<comment type="similarity">
    <text evidence="4">Belongs to the GbsR family.</text>
</comment>
<dbReference type="InterPro" id="IPR036390">
    <property type="entry name" value="WH_DNA-bd_sf"/>
</dbReference>
<dbReference type="InterPro" id="IPR052362">
    <property type="entry name" value="HTH-GbsR_regulator"/>
</dbReference>
<dbReference type="PANTHER" id="PTHR38465:SF1">
    <property type="entry name" value="HTH-TYPE TRANSCRIPTIONAL REGULATOR MJ1563-RELATED"/>
    <property type="match status" value="1"/>
</dbReference>
<dbReference type="Gene3D" id="1.10.10.10">
    <property type="entry name" value="Winged helix-like DNA-binding domain superfamily/Winged helix DNA-binding domain"/>
    <property type="match status" value="1"/>
</dbReference>
<keyword evidence="2 4" id="KW-0238">DNA-binding</keyword>
<evidence type="ECO:0000256" key="4">
    <source>
        <dbReference type="PIRNR" id="PIRNR006707"/>
    </source>
</evidence>
<evidence type="ECO:0000313" key="6">
    <source>
        <dbReference type="Proteomes" id="UP001161406"/>
    </source>
</evidence>
<sequence length="158" mass="17541">MDTSYVDAFIELMGVISQTDGAPRIAGRIFGLLLVEGRPFALDEMAQRLSISKASASTNARLLLHTGMIRQTSKPGDRRDYYELGQKPYSRMIETISTRMRRSAAQVLETEALFPDSAGPAKRRVRQLADFYSGSADFFANWASHFDEQADNSDGAQP</sequence>
<protein>
    <recommendedName>
        <fullName evidence="4">HTH-type transcriptional regulator</fullName>
    </recommendedName>
</protein>
<dbReference type="InterPro" id="IPR036388">
    <property type="entry name" value="WH-like_DNA-bd_sf"/>
</dbReference>
<dbReference type="PANTHER" id="PTHR38465">
    <property type="entry name" value="HTH-TYPE TRANSCRIPTIONAL REGULATOR MJ1563-RELATED"/>
    <property type="match status" value="1"/>
</dbReference>